<evidence type="ECO:0000256" key="7">
    <source>
        <dbReference type="ARBA" id="ARBA00023242"/>
    </source>
</evidence>
<reference evidence="10 11" key="1">
    <citation type="submission" date="2017-12" db="EMBL/GenBank/DDBJ databases">
        <title>Sequencing, de novo assembly and annotation of complete genome of a new Thraustochytrid species, strain FCC1311.</title>
        <authorList>
            <person name="Sedici K."/>
            <person name="Godart F."/>
            <person name="Aiese Cigliano R."/>
            <person name="Sanseverino W."/>
            <person name="Barakat M."/>
            <person name="Ortet P."/>
            <person name="Marechal E."/>
            <person name="Cagnac O."/>
            <person name="Amato A."/>
        </authorList>
    </citation>
    <scope>NUCLEOTIDE SEQUENCE [LARGE SCALE GENOMIC DNA]</scope>
</reference>
<evidence type="ECO:0000256" key="2">
    <source>
        <dbReference type="ARBA" id="ARBA00004496"/>
    </source>
</evidence>
<feature type="compositionally biased region" description="Polar residues" evidence="8">
    <location>
        <begin position="413"/>
        <end position="435"/>
    </location>
</feature>
<protein>
    <submittedName>
        <fullName evidence="10">Exportin-6</fullName>
    </submittedName>
</protein>
<keyword evidence="5" id="KW-0963">Cytoplasm</keyword>
<feature type="region of interest" description="Disordered" evidence="8">
    <location>
        <begin position="409"/>
        <end position="443"/>
    </location>
</feature>
<evidence type="ECO:0000256" key="8">
    <source>
        <dbReference type="SAM" id="MobiDB-lite"/>
    </source>
</evidence>
<dbReference type="InterPro" id="IPR040016">
    <property type="entry name" value="XPO6"/>
</dbReference>
<dbReference type="GO" id="GO:0005634">
    <property type="term" value="C:nucleus"/>
    <property type="evidence" value="ECO:0007669"/>
    <property type="project" value="UniProtKB-SubCell"/>
</dbReference>
<dbReference type="EMBL" id="BEYU01000023">
    <property type="protein sequence ID" value="GBG26767.1"/>
    <property type="molecule type" value="Genomic_DNA"/>
</dbReference>
<evidence type="ECO:0000259" key="9">
    <source>
        <dbReference type="Pfam" id="PF08389"/>
    </source>
</evidence>
<name>A0A2R5G6T3_9STRA</name>
<evidence type="ECO:0000256" key="1">
    <source>
        <dbReference type="ARBA" id="ARBA00004123"/>
    </source>
</evidence>
<dbReference type="AlphaFoldDB" id="A0A2R5G6T3"/>
<dbReference type="Pfam" id="PF08389">
    <property type="entry name" value="Xpo1"/>
    <property type="match status" value="1"/>
</dbReference>
<evidence type="ECO:0000313" key="11">
    <source>
        <dbReference type="Proteomes" id="UP000241890"/>
    </source>
</evidence>
<dbReference type="InterPro" id="IPR013598">
    <property type="entry name" value="Exportin-1/Importin-b-like"/>
</dbReference>
<accession>A0A2R5G6T3</accession>
<dbReference type="Proteomes" id="UP000241890">
    <property type="component" value="Unassembled WGS sequence"/>
</dbReference>
<keyword evidence="7" id="KW-0539">Nucleus</keyword>
<dbReference type="PANTHER" id="PTHR21452">
    <property type="entry name" value="EXPORTIN-6"/>
    <property type="match status" value="1"/>
</dbReference>
<evidence type="ECO:0000256" key="5">
    <source>
        <dbReference type="ARBA" id="ARBA00022490"/>
    </source>
</evidence>
<keyword evidence="11" id="KW-1185">Reference proteome</keyword>
<dbReference type="GO" id="GO:0005737">
    <property type="term" value="C:cytoplasm"/>
    <property type="evidence" value="ECO:0007669"/>
    <property type="project" value="UniProtKB-SubCell"/>
</dbReference>
<comment type="caution">
    <text evidence="10">The sequence shown here is derived from an EMBL/GenBank/DDBJ whole genome shotgun (WGS) entry which is preliminary data.</text>
</comment>
<evidence type="ECO:0000256" key="4">
    <source>
        <dbReference type="ARBA" id="ARBA00022448"/>
    </source>
</evidence>
<evidence type="ECO:0000256" key="3">
    <source>
        <dbReference type="ARBA" id="ARBA00009466"/>
    </source>
</evidence>
<keyword evidence="4" id="KW-0813">Transport</keyword>
<proteinExistence type="inferred from homology"/>
<comment type="subcellular location">
    <subcellularLocation>
        <location evidence="2">Cytoplasm</location>
    </subcellularLocation>
    <subcellularLocation>
        <location evidence="1">Nucleus</location>
    </subcellularLocation>
</comment>
<gene>
    <name evidence="10" type="ORF">FCC1311_029892</name>
</gene>
<evidence type="ECO:0000256" key="6">
    <source>
        <dbReference type="ARBA" id="ARBA00022927"/>
    </source>
</evidence>
<dbReference type="InterPro" id="IPR011989">
    <property type="entry name" value="ARM-like"/>
</dbReference>
<sequence length="1132" mass="124936">MISIGELEQAVNRLFDPSTANDEKRRIENGLSQLRESAEGVELSCQILNDSKNEYAIWFACLSLEHVVQTRWTSVTKRDEVRSFVMRYALRQHGGALPKYIVTKLAKVVVEMAKHDWPKRYPSFLQDIMSACAQSDETTSTAGLQILLLAIEEFALENSKAVVTSTRQKELRELLKRELPGIINIVSNVLRHGLGTSNVTEGRTLPRVSLAFSILQQVLAWAQLSQVLNGEVMDAVFRYMTALRSVHAIEALMCINEMLDKNLVPRDAVDFVLRVAMAALETLQILAGGNDASALEACAQGFVPQYTRFLSILLRKYLRKLETVPNFSVSSFAELLATYTLRQESVEDFLFALELWSVYTTYVREDHEQGAQSQAASAYLQVLCHLMMKLVERVLWSRSEDILDLIEDETPEAGQNRNSADTLTDGGNASSTHAGSSGEDDQPVTEFERYISRIVALVSEIGTLPAPYEGPAYEPLFMEAGRHLQQGLETLTPLFGQLSQNQTVPSDTMQRFAHAASDVATLMQIVSQLAPWLVVPGRFSSLFDAALQYMRWALELIEAMNTNRVYTCGPSFVRLQVRALELASSMCPWLQKLGQLANAVLSTSGEVNESDRNALQANASARDFVGNFDHVAVQIIEHALSSLMSKFTPLPEEISLAGIDLFASVCVHVVPSRILEYPPIQRVTGNLAEFSAGLAIRPRSKLYVAVSKMTLAPPVKRPSAAERDKIKSLYEERIGPVVHSLKQLVEQCAAQAAQGTPSARLQHAERCRPLLTILVAICQDAANNVTTTKQLVSSVVLPALPTAVHFISVLMKPAADLAAQGAQLSNDQQRALRRGVTTSLGAARDALDFVVASLGSFSRQAGKDACLQTVSELVDVFARQNIAQSIAENGSGGPLLLLKLVRLFVALLGDSSPTFEPVLPKILSLCLYDVSKVAAGLASKADGGNQASTTSAEHAIDLLEAQYDLIHTVLRWHWRWFSDNQEGKNFFSQAMELLLQSLEMQSLPPHVFRRNLAIFDDLQKTVKLYSSETFLNDMRPVFTTTLLKLLATNTREILQDEVLITVYGLAAVNLDGFFDTIIPRFAVEYATQIRGHQQVSDAAYREVASALAGRPTDMPSFIIALRAFGNDIRVLF</sequence>
<comment type="similarity">
    <text evidence="3">Belongs to the exportin family.</text>
</comment>
<dbReference type="SUPFAM" id="SSF48371">
    <property type="entry name" value="ARM repeat"/>
    <property type="match status" value="1"/>
</dbReference>
<dbReference type="InterPro" id="IPR016024">
    <property type="entry name" value="ARM-type_fold"/>
</dbReference>
<dbReference type="InParanoid" id="A0A2R5G6T3"/>
<dbReference type="OrthoDB" id="10261013at2759"/>
<dbReference type="PANTHER" id="PTHR21452:SF4">
    <property type="entry name" value="EXPORTIN-6"/>
    <property type="match status" value="1"/>
</dbReference>
<evidence type="ECO:0000313" key="10">
    <source>
        <dbReference type="EMBL" id="GBG26767.1"/>
    </source>
</evidence>
<keyword evidence="6" id="KW-0653">Protein transport</keyword>
<organism evidence="10 11">
    <name type="scientific">Hondaea fermentalgiana</name>
    <dbReference type="NCBI Taxonomy" id="2315210"/>
    <lineage>
        <taxon>Eukaryota</taxon>
        <taxon>Sar</taxon>
        <taxon>Stramenopiles</taxon>
        <taxon>Bigyra</taxon>
        <taxon>Labyrinthulomycetes</taxon>
        <taxon>Thraustochytrida</taxon>
        <taxon>Thraustochytriidae</taxon>
        <taxon>Hondaea</taxon>
    </lineage>
</organism>
<dbReference type="GO" id="GO:0006611">
    <property type="term" value="P:protein export from nucleus"/>
    <property type="evidence" value="ECO:0007669"/>
    <property type="project" value="InterPro"/>
</dbReference>
<feature type="domain" description="Exportin-1/Importin-beta-like" evidence="9">
    <location>
        <begin position="98"/>
        <end position="252"/>
    </location>
</feature>
<dbReference type="GO" id="GO:0005049">
    <property type="term" value="F:nuclear export signal receptor activity"/>
    <property type="evidence" value="ECO:0007669"/>
    <property type="project" value="InterPro"/>
</dbReference>
<dbReference type="Gene3D" id="1.25.10.10">
    <property type="entry name" value="Leucine-rich Repeat Variant"/>
    <property type="match status" value="1"/>
</dbReference>